<accession>A0A090AP00</accession>
<dbReference type="Proteomes" id="UP000031623">
    <property type="component" value="Chromosome"/>
</dbReference>
<organism evidence="1 2">
    <name type="scientific">Thioploca ingrica</name>
    <dbReference type="NCBI Taxonomy" id="40754"/>
    <lineage>
        <taxon>Bacteria</taxon>
        <taxon>Pseudomonadati</taxon>
        <taxon>Pseudomonadota</taxon>
        <taxon>Gammaproteobacteria</taxon>
        <taxon>Thiotrichales</taxon>
        <taxon>Thiotrichaceae</taxon>
        <taxon>Thioploca</taxon>
    </lineage>
</organism>
<name>A0A090AP00_9GAMM</name>
<gene>
    <name evidence="1" type="ORF">THII_3640</name>
</gene>
<dbReference type="STRING" id="40754.THII_3640"/>
<evidence type="ECO:0000313" key="1">
    <source>
        <dbReference type="EMBL" id="BAP57937.1"/>
    </source>
</evidence>
<dbReference type="EMBL" id="AP014633">
    <property type="protein sequence ID" value="BAP57937.1"/>
    <property type="molecule type" value="Genomic_DNA"/>
</dbReference>
<sequence>MVQEVMTLVAPVSLEVATKRIAHYLRASGLPESLVLEWTTELVAAQPEPEKVNLPGLLMTASRRLDAWLAENLSLSPNDSRSLLAIRAQLPRWQNQTNWPTQFAIWQTAPARLRATPPPAELSMPIQVIALRSLRRFLTTACYHCLPMGQRVLTWLRGL</sequence>
<keyword evidence="2" id="KW-1185">Reference proteome</keyword>
<evidence type="ECO:0000313" key="2">
    <source>
        <dbReference type="Proteomes" id="UP000031623"/>
    </source>
</evidence>
<dbReference type="KEGG" id="tig:THII_3640"/>
<dbReference type="AlphaFoldDB" id="A0A090AP00"/>
<protein>
    <submittedName>
        <fullName evidence="1">Uncharacterized protein</fullName>
    </submittedName>
</protein>
<dbReference type="HOGENOM" id="CLU_1659926_0_0_6"/>
<proteinExistence type="predicted"/>
<reference evidence="1 2" key="1">
    <citation type="journal article" date="2014" name="ISME J.">
        <title>Ecophysiology of Thioploca ingrica as revealed by the complete genome sequence supplemented with proteomic evidence.</title>
        <authorList>
            <person name="Kojima H."/>
            <person name="Ogura Y."/>
            <person name="Yamamoto N."/>
            <person name="Togashi T."/>
            <person name="Mori H."/>
            <person name="Watanabe T."/>
            <person name="Nemoto F."/>
            <person name="Kurokawa K."/>
            <person name="Hayashi T."/>
            <person name="Fukui M."/>
        </authorList>
    </citation>
    <scope>NUCLEOTIDE SEQUENCE [LARGE SCALE GENOMIC DNA]</scope>
</reference>